<dbReference type="PROSITE" id="PS50929">
    <property type="entry name" value="ABC_TM1F"/>
    <property type="match status" value="2"/>
</dbReference>
<dbReference type="PANTHER" id="PTHR24223">
    <property type="entry name" value="ATP-BINDING CASSETTE SUB-FAMILY C"/>
    <property type="match status" value="1"/>
</dbReference>
<evidence type="ECO:0000256" key="2">
    <source>
        <dbReference type="ARBA" id="ARBA00009726"/>
    </source>
</evidence>
<dbReference type="InterPro" id="IPR017871">
    <property type="entry name" value="ABC_transporter-like_CS"/>
</dbReference>
<feature type="transmembrane region" description="Helical" evidence="14">
    <location>
        <begin position="33"/>
        <end position="51"/>
    </location>
</feature>
<feature type="domain" description="ABC transporter" evidence="15">
    <location>
        <begin position="1252"/>
        <end position="1486"/>
    </location>
</feature>
<dbReference type="Pfam" id="PF00664">
    <property type="entry name" value="ABC_membrane"/>
    <property type="match status" value="2"/>
</dbReference>
<feature type="transmembrane region" description="Helical" evidence="14">
    <location>
        <begin position="930"/>
        <end position="951"/>
    </location>
</feature>
<dbReference type="GO" id="GO:0140359">
    <property type="term" value="F:ABC-type transporter activity"/>
    <property type="evidence" value="ECO:0007669"/>
    <property type="project" value="InterPro"/>
</dbReference>
<proteinExistence type="inferred from homology"/>
<dbReference type="Proteomes" id="UP000275078">
    <property type="component" value="Unassembled WGS sequence"/>
</dbReference>
<dbReference type="Pfam" id="PF00005">
    <property type="entry name" value="ABC_tran"/>
    <property type="match status" value="2"/>
</dbReference>
<feature type="transmembrane region" description="Helical" evidence="14">
    <location>
        <begin position="63"/>
        <end position="85"/>
    </location>
</feature>
<dbReference type="OrthoDB" id="6500128at2759"/>
<dbReference type="SUPFAM" id="SSF90123">
    <property type="entry name" value="ABC transporter transmembrane region"/>
    <property type="match status" value="2"/>
</dbReference>
<evidence type="ECO:0000256" key="7">
    <source>
        <dbReference type="ARBA" id="ARBA00022737"/>
    </source>
</evidence>
<evidence type="ECO:0000256" key="12">
    <source>
        <dbReference type="ARBA" id="ARBA00023136"/>
    </source>
</evidence>
<feature type="region of interest" description="Disordered" evidence="13">
    <location>
        <begin position="821"/>
        <end position="882"/>
    </location>
</feature>
<feature type="compositionally biased region" description="Acidic residues" evidence="13">
    <location>
        <begin position="848"/>
        <end position="857"/>
    </location>
</feature>
<evidence type="ECO:0000256" key="10">
    <source>
        <dbReference type="ARBA" id="ARBA00022967"/>
    </source>
</evidence>
<dbReference type="InterPro" id="IPR003439">
    <property type="entry name" value="ABC_transporter-like_ATP-bd"/>
</dbReference>
<evidence type="ECO:0000313" key="17">
    <source>
        <dbReference type="EMBL" id="RPA87355.1"/>
    </source>
</evidence>
<dbReference type="FunFam" id="3.40.50.300:FF:000450">
    <property type="entry name" value="ABC transporter C family member 2"/>
    <property type="match status" value="1"/>
</dbReference>
<evidence type="ECO:0000256" key="5">
    <source>
        <dbReference type="ARBA" id="ARBA00022554"/>
    </source>
</evidence>
<dbReference type="InterPro" id="IPR036640">
    <property type="entry name" value="ABC1_TM_sf"/>
</dbReference>
<dbReference type="GO" id="GO:0000329">
    <property type="term" value="C:fungal-type vacuole membrane"/>
    <property type="evidence" value="ECO:0007669"/>
    <property type="project" value="UniProtKB-ARBA"/>
</dbReference>
<dbReference type="EMBL" id="ML119647">
    <property type="protein sequence ID" value="RPA87355.1"/>
    <property type="molecule type" value="Genomic_DNA"/>
</dbReference>
<feature type="domain" description="ABC transmembrane type-1" evidence="16">
    <location>
        <begin position="275"/>
        <end position="559"/>
    </location>
</feature>
<keyword evidence="11 14" id="KW-1133">Transmembrane helix</keyword>
<dbReference type="GO" id="GO:0016887">
    <property type="term" value="F:ATP hydrolysis activity"/>
    <property type="evidence" value="ECO:0007669"/>
    <property type="project" value="InterPro"/>
</dbReference>
<dbReference type="CDD" id="cd03250">
    <property type="entry name" value="ABCC_MRP_domain1"/>
    <property type="match status" value="1"/>
</dbReference>
<keyword evidence="10" id="KW-1278">Translocase</keyword>
<keyword evidence="9" id="KW-0067">ATP-binding</keyword>
<dbReference type="PROSITE" id="PS00211">
    <property type="entry name" value="ABC_TRANSPORTER_1"/>
    <property type="match status" value="2"/>
</dbReference>
<evidence type="ECO:0000256" key="6">
    <source>
        <dbReference type="ARBA" id="ARBA00022692"/>
    </source>
</evidence>
<dbReference type="GO" id="GO:0042592">
    <property type="term" value="P:homeostatic process"/>
    <property type="evidence" value="ECO:0007669"/>
    <property type="project" value="UniProtKB-ARBA"/>
</dbReference>
<organism evidence="17 18">
    <name type="scientific">Ascobolus immersus RN42</name>
    <dbReference type="NCBI Taxonomy" id="1160509"/>
    <lineage>
        <taxon>Eukaryota</taxon>
        <taxon>Fungi</taxon>
        <taxon>Dikarya</taxon>
        <taxon>Ascomycota</taxon>
        <taxon>Pezizomycotina</taxon>
        <taxon>Pezizomycetes</taxon>
        <taxon>Pezizales</taxon>
        <taxon>Ascobolaceae</taxon>
        <taxon>Ascobolus</taxon>
    </lineage>
</organism>
<dbReference type="Pfam" id="PF24357">
    <property type="entry name" value="TMD0_ABC"/>
    <property type="match status" value="1"/>
</dbReference>
<keyword evidence="6 14" id="KW-0812">Transmembrane</keyword>
<keyword evidence="3" id="KW-0813">Transport</keyword>
<dbReference type="InterPro" id="IPR056227">
    <property type="entry name" value="TMD0_ABC"/>
</dbReference>
<dbReference type="PANTHER" id="PTHR24223:SF443">
    <property type="entry name" value="MULTIDRUG-RESISTANCE LIKE PROTEIN 1, ISOFORM I"/>
    <property type="match status" value="1"/>
</dbReference>
<feature type="domain" description="ABC transporter" evidence="15">
    <location>
        <begin position="595"/>
        <end position="821"/>
    </location>
</feature>
<dbReference type="PROSITE" id="PS50893">
    <property type="entry name" value="ABC_TRANSPORTER_2"/>
    <property type="match status" value="2"/>
</dbReference>
<dbReference type="InterPro" id="IPR050173">
    <property type="entry name" value="ABC_transporter_C-like"/>
</dbReference>
<evidence type="ECO:0000256" key="4">
    <source>
        <dbReference type="ARBA" id="ARBA00022553"/>
    </source>
</evidence>
<keyword evidence="4" id="KW-0597">Phosphoprotein</keyword>
<name>A0A3N4IMK2_ASCIM</name>
<sequence>MLGLCRDPEGWGPLTPTDRTDFTPCFIDATVDFSTLIILVFGTVDIFRLLKRTAFPVKRDWHYWAKLVLIGALLPTTALYTALQIDNHTHWLEDSRFWGALLGLIGLGVAATVHYLEHARSRVARGSLLFYWLLFTIFNGVKVRSLYVRHEYKEHKSSVIVLTIIEAMAIIIFGLELTPKMNSEYSLAGEDPDKRCPMEDANIFSILTFGWMTGTMKAGYEKFLTEDDLWDLRHKDTAAGAREKFAAKWELETAREKPRLWVALFKAFGGPFFEGTIYKVIQDLLNYTQPQLLRFLIAFVASYQTSNPQPAIRGFSIAILMFTLSLIQTLTLHRYFQHAFETGMRFKTALTTTIYRKAMVLSNEGRASKSTGDIVNLQAVDAQRLQDVTTYGQQIWSSPFQITLCMASLYQLLGPSMFAGVAVMILMIPLNGVIAKYMKGLTRKQMKNKDTRTRLMTEILNNMKAIKLYAWTDAFRSKLRHVRNDLEVETLKKIGIAQSASNFTWSATPFMVSCLTFAVFVWTQDRPLTTEIVFPALALFNMLSFPLTVLPMVITAVVEAGVASTRITDFLTAEETQPDAVTHLEAATIVGQESVKITDGTFRWKKSDETRTALKNINFKANKGDLSCIVGRVGAGKSSLLQALLGDLWKVDGEVVIHGKVAYVSQNSWIMNATVKENIVFGHRFDPEFYRRTVLACALTEDFESLPDGDDTEVGEKGISLSGGQKARVSLARAVYARADIYILDDPLSAVDQHVGRHIIDAVLGKNGLLATKTRIMATNSIPVLSEANRISLLVDGEIVEEGTFKEVMTSKSRIHDIIRHMKETRSTDDEDSDETSTIVGGGSSSVEDTESSDEDDTLLKTPNGGNKARRQSAATLRRASDASFTKNRKIVVADEAQKRTSQTKEFSEQGKVKWDVYKAYARVANLPAVSVYAVALALAQTAQILGNVWLKHWSESNAKAGKNEDIGKYLGIYFAFGIGATTLIMMQNIILYVWCSIRAAKKMHDRMADAIFRSPMQFFETTPAGRILNRFSSDVYRVDEVLPRCLNQLFSNTAKTIGTLTIITVATPPFVALILPLGFIYLYIQRYYLRTSRELKRLDSVTKSPIYAHFQESLGGISTIRAYGQQRRFESDNEWRIDSNLKAYFPSINANRWLAVRLEIIGSVVILGAAGLAVIAVSNGQKLSPGMVGLAMSHALQITGSLNWIVRQTVEVETNIVAVERVLEYAALPSEAPEVIEDHRPPQEWPTDGAVHFNNFSARYRPELDLILKNISLDIKPQEKIGIVGRTGAGKSSLTLALFRIIEAAEGNINIDGLNTSEMGLNDLRQKLAIIPQDASLFEGSVRDNLDPRHVHSDAELWNVLELSHLKEHIASMDGKLEAKINEGGSNLSVGQRSLVSLARALLTPSKILVIDEATASVDVETDTTIQLTIRERFKDRTILTIAHRMNTIIDSDRCLVLKAGTVAEFDTPKALIANPDSIFHSLAKEAGLVENPATTEGAPTAE</sequence>
<feature type="domain" description="ABC transmembrane type-1" evidence="16">
    <location>
        <begin position="934"/>
        <end position="1215"/>
    </location>
</feature>
<dbReference type="Gene3D" id="1.20.1560.10">
    <property type="entry name" value="ABC transporter type 1, transmembrane domain"/>
    <property type="match status" value="2"/>
</dbReference>
<dbReference type="FunFam" id="3.40.50.300:FF:000565">
    <property type="entry name" value="ABC bile acid transporter"/>
    <property type="match status" value="1"/>
</dbReference>
<evidence type="ECO:0000256" key="14">
    <source>
        <dbReference type="SAM" id="Phobius"/>
    </source>
</evidence>
<dbReference type="InterPro" id="IPR011527">
    <property type="entry name" value="ABC1_TM_dom"/>
</dbReference>
<feature type="transmembrane region" description="Helical" evidence="14">
    <location>
        <begin position="502"/>
        <end position="522"/>
    </location>
</feature>
<dbReference type="Gene3D" id="3.40.50.300">
    <property type="entry name" value="P-loop containing nucleotide triphosphate hydrolases"/>
    <property type="match status" value="2"/>
</dbReference>
<gene>
    <name evidence="17" type="ORF">BJ508DRAFT_357771</name>
</gene>
<evidence type="ECO:0000256" key="11">
    <source>
        <dbReference type="ARBA" id="ARBA00022989"/>
    </source>
</evidence>
<feature type="transmembrane region" description="Helical" evidence="14">
    <location>
        <begin position="1058"/>
        <end position="1085"/>
    </location>
</feature>
<dbReference type="FunFam" id="1.20.1560.10:FF:000001">
    <property type="entry name" value="ATP-binding cassette subfamily C member 1"/>
    <property type="match status" value="1"/>
</dbReference>
<evidence type="ECO:0000313" key="18">
    <source>
        <dbReference type="Proteomes" id="UP000275078"/>
    </source>
</evidence>
<evidence type="ECO:0000256" key="13">
    <source>
        <dbReference type="SAM" id="MobiDB-lite"/>
    </source>
</evidence>
<evidence type="ECO:0008006" key="19">
    <source>
        <dbReference type="Google" id="ProtNLM"/>
    </source>
</evidence>
<dbReference type="STRING" id="1160509.A0A3N4IMK2"/>
<dbReference type="GO" id="GO:0005524">
    <property type="term" value="F:ATP binding"/>
    <property type="evidence" value="ECO:0007669"/>
    <property type="project" value="UniProtKB-KW"/>
</dbReference>
<dbReference type="SMART" id="SM00382">
    <property type="entry name" value="AAA"/>
    <property type="match status" value="2"/>
</dbReference>
<feature type="transmembrane region" description="Helical" evidence="14">
    <location>
        <begin position="159"/>
        <end position="177"/>
    </location>
</feature>
<keyword evidence="18" id="KW-1185">Reference proteome</keyword>
<evidence type="ECO:0000256" key="9">
    <source>
        <dbReference type="ARBA" id="ARBA00022840"/>
    </source>
</evidence>
<dbReference type="SUPFAM" id="SSF52540">
    <property type="entry name" value="P-loop containing nucleoside triphosphate hydrolases"/>
    <property type="match status" value="2"/>
</dbReference>
<evidence type="ECO:0000259" key="16">
    <source>
        <dbReference type="PROSITE" id="PS50929"/>
    </source>
</evidence>
<feature type="transmembrane region" description="Helical" evidence="14">
    <location>
        <begin position="315"/>
        <end position="336"/>
    </location>
</feature>
<dbReference type="InterPro" id="IPR003593">
    <property type="entry name" value="AAA+_ATPase"/>
</dbReference>
<keyword evidence="7" id="KW-0677">Repeat</keyword>
<dbReference type="InterPro" id="IPR027417">
    <property type="entry name" value="P-loop_NTPase"/>
</dbReference>
<dbReference type="FunFam" id="1.20.1560.10:FF:000020">
    <property type="entry name" value="ABC metal ion transporter"/>
    <property type="match status" value="1"/>
</dbReference>
<feature type="transmembrane region" description="Helical" evidence="14">
    <location>
        <begin position="417"/>
        <end position="438"/>
    </location>
</feature>
<evidence type="ECO:0000256" key="8">
    <source>
        <dbReference type="ARBA" id="ARBA00022741"/>
    </source>
</evidence>
<reference evidence="17 18" key="1">
    <citation type="journal article" date="2018" name="Nat. Ecol. Evol.">
        <title>Pezizomycetes genomes reveal the molecular basis of ectomycorrhizal truffle lifestyle.</title>
        <authorList>
            <person name="Murat C."/>
            <person name="Payen T."/>
            <person name="Noel B."/>
            <person name="Kuo A."/>
            <person name="Morin E."/>
            <person name="Chen J."/>
            <person name="Kohler A."/>
            <person name="Krizsan K."/>
            <person name="Balestrini R."/>
            <person name="Da Silva C."/>
            <person name="Montanini B."/>
            <person name="Hainaut M."/>
            <person name="Levati E."/>
            <person name="Barry K.W."/>
            <person name="Belfiori B."/>
            <person name="Cichocki N."/>
            <person name="Clum A."/>
            <person name="Dockter R.B."/>
            <person name="Fauchery L."/>
            <person name="Guy J."/>
            <person name="Iotti M."/>
            <person name="Le Tacon F."/>
            <person name="Lindquist E.A."/>
            <person name="Lipzen A."/>
            <person name="Malagnac F."/>
            <person name="Mello A."/>
            <person name="Molinier V."/>
            <person name="Miyauchi S."/>
            <person name="Poulain J."/>
            <person name="Riccioni C."/>
            <person name="Rubini A."/>
            <person name="Sitrit Y."/>
            <person name="Splivallo R."/>
            <person name="Traeger S."/>
            <person name="Wang M."/>
            <person name="Zifcakova L."/>
            <person name="Wipf D."/>
            <person name="Zambonelli A."/>
            <person name="Paolocci F."/>
            <person name="Nowrousian M."/>
            <person name="Ottonello S."/>
            <person name="Baldrian P."/>
            <person name="Spatafora J.W."/>
            <person name="Henrissat B."/>
            <person name="Nagy L.G."/>
            <person name="Aury J.M."/>
            <person name="Wincker P."/>
            <person name="Grigoriev I.V."/>
            <person name="Bonfante P."/>
            <person name="Martin F.M."/>
        </authorList>
    </citation>
    <scope>NUCLEOTIDE SEQUENCE [LARGE SCALE GENOMIC DNA]</scope>
    <source>
        <strain evidence="17 18">RN42</strain>
    </source>
</reference>
<feature type="transmembrane region" description="Helical" evidence="14">
    <location>
        <begin position="534"/>
        <end position="558"/>
    </location>
</feature>
<comment type="similarity">
    <text evidence="2">Belongs to the ABC transporter superfamily. ABCC family. Conjugate transporter (TC 3.A.1.208) subfamily.</text>
</comment>
<keyword evidence="8" id="KW-0547">Nucleotide-binding</keyword>
<dbReference type="CDD" id="cd18603">
    <property type="entry name" value="ABC_6TM_MRP1_2_3_6_D2_like"/>
    <property type="match status" value="1"/>
</dbReference>
<comment type="subcellular location">
    <subcellularLocation>
        <location evidence="1">Vacuole membrane</location>
        <topology evidence="1">Multi-pass membrane protein</topology>
    </subcellularLocation>
</comment>
<evidence type="ECO:0000256" key="1">
    <source>
        <dbReference type="ARBA" id="ARBA00004128"/>
    </source>
</evidence>
<keyword evidence="12 14" id="KW-0472">Membrane</keyword>
<evidence type="ECO:0000259" key="15">
    <source>
        <dbReference type="PROSITE" id="PS50893"/>
    </source>
</evidence>
<protein>
    <recommendedName>
        <fullName evidence="19">Multidrug resistance-associated protein 1</fullName>
    </recommendedName>
</protein>
<accession>A0A3N4IMK2</accession>
<feature type="transmembrane region" description="Helical" evidence="14">
    <location>
        <begin position="97"/>
        <end position="116"/>
    </location>
</feature>
<feature type="transmembrane region" description="Helical" evidence="14">
    <location>
        <begin position="128"/>
        <end position="147"/>
    </location>
</feature>
<dbReference type="CDD" id="cd03244">
    <property type="entry name" value="ABCC_MRP_domain2"/>
    <property type="match status" value="1"/>
</dbReference>
<feature type="transmembrane region" description="Helical" evidence="14">
    <location>
        <begin position="971"/>
        <end position="995"/>
    </location>
</feature>
<keyword evidence="5" id="KW-0926">Vacuole</keyword>
<dbReference type="CDD" id="cd18595">
    <property type="entry name" value="ABC_6TM_MRP1_2_3_6_D1_like"/>
    <property type="match status" value="1"/>
</dbReference>
<evidence type="ECO:0000256" key="3">
    <source>
        <dbReference type="ARBA" id="ARBA00022448"/>
    </source>
</evidence>